<reference evidence="4 5" key="1">
    <citation type="submission" date="2020-08" db="EMBL/GenBank/DDBJ databases">
        <title>Genomic Encyclopedia of Type Strains, Phase IV (KMG-IV): sequencing the most valuable type-strain genomes for metagenomic binning, comparative biology and taxonomic classification.</title>
        <authorList>
            <person name="Goeker M."/>
        </authorList>
    </citation>
    <scope>NUCLEOTIDE SEQUENCE [LARGE SCALE GENOMIC DNA]</scope>
    <source>
        <strain evidence="4 5">DSM 26736</strain>
    </source>
</reference>
<dbReference type="PANTHER" id="PTHR22946">
    <property type="entry name" value="DIENELACTONE HYDROLASE DOMAIN-CONTAINING PROTEIN-RELATED"/>
    <property type="match status" value="1"/>
</dbReference>
<dbReference type="GO" id="GO:0052689">
    <property type="term" value="F:carboxylic ester hydrolase activity"/>
    <property type="evidence" value="ECO:0007669"/>
    <property type="project" value="UniProtKB-ARBA"/>
</dbReference>
<dbReference type="Proteomes" id="UP000527143">
    <property type="component" value="Unassembled WGS sequence"/>
</dbReference>
<evidence type="ECO:0000256" key="2">
    <source>
        <dbReference type="ARBA" id="ARBA00038115"/>
    </source>
</evidence>
<dbReference type="EMBL" id="JACIJF010000021">
    <property type="protein sequence ID" value="MBB5712639.1"/>
    <property type="molecule type" value="Genomic_DNA"/>
</dbReference>
<gene>
    <name evidence="4" type="ORF">FHT02_003899</name>
</gene>
<feature type="domain" description="AB hydrolase-1" evidence="3">
    <location>
        <begin position="69"/>
        <end position="174"/>
    </location>
</feature>
<dbReference type="InterPro" id="IPR029058">
    <property type="entry name" value="AB_hydrolase_fold"/>
</dbReference>
<evidence type="ECO:0000313" key="4">
    <source>
        <dbReference type="EMBL" id="MBB5712639.1"/>
    </source>
</evidence>
<dbReference type="InterPro" id="IPR050261">
    <property type="entry name" value="FrsA_esterase"/>
</dbReference>
<protein>
    <submittedName>
        <fullName evidence="4">Pimeloyl-ACP methyl ester carboxylesterase</fullName>
    </submittedName>
</protein>
<accession>A0A840YSG8</accession>
<sequence>MYPCDPARKGASHFSEGAVSSERSVEYALTRDPPIDASFPAETLAQAIPSGGVNLNALLYTAAGAGRHPTVLLLHGLPGNEQNVDLAQSMRRAGWNVLTCHYRGSWGSPGAFSFAHCIEDAEATFDWLRREGAIAGSRIDPEALVVIGHSMGGFIAGHVAARYRSIRAAALISAADLGSAFGDLPNNRAVAVMDDNVGTSMGLHILSGTSPQALAAEVASNADRWRLPNFAGDLAGRPLLLCTSDDGFTSGSDALVSAIGAAGKVSQAHFTTDHSYSDHRISLQREVLRWLREIQNYLCV</sequence>
<dbReference type="AlphaFoldDB" id="A0A840YSG8"/>
<dbReference type="PANTHER" id="PTHR22946:SF9">
    <property type="entry name" value="POLYKETIDE TRANSFERASE AF380"/>
    <property type="match status" value="1"/>
</dbReference>
<dbReference type="SUPFAM" id="SSF53474">
    <property type="entry name" value="alpha/beta-Hydrolases"/>
    <property type="match status" value="1"/>
</dbReference>
<evidence type="ECO:0000256" key="1">
    <source>
        <dbReference type="ARBA" id="ARBA00022801"/>
    </source>
</evidence>
<keyword evidence="1" id="KW-0378">Hydrolase</keyword>
<proteinExistence type="inferred from homology"/>
<dbReference type="InterPro" id="IPR000073">
    <property type="entry name" value="AB_hydrolase_1"/>
</dbReference>
<comment type="similarity">
    <text evidence="2">Belongs to the AB hydrolase superfamily. FUS2 hydrolase family.</text>
</comment>
<evidence type="ECO:0000313" key="5">
    <source>
        <dbReference type="Proteomes" id="UP000527143"/>
    </source>
</evidence>
<comment type="caution">
    <text evidence="4">The sequence shown here is derived from an EMBL/GenBank/DDBJ whole genome shotgun (WGS) entry which is preliminary data.</text>
</comment>
<keyword evidence="5" id="KW-1185">Reference proteome</keyword>
<evidence type="ECO:0000259" key="3">
    <source>
        <dbReference type="Pfam" id="PF00561"/>
    </source>
</evidence>
<name>A0A840YSG8_9SPHN</name>
<dbReference type="Gene3D" id="3.40.50.1820">
    <property type="entry name" value="alpha/beta hydrolase"/>
    <property type="match status" value="1"/>
</dbReference>
<organism evidence="4 5">
    <name type="scientific">Sphingomonas xinjiangensis</name>
    <dbReference type="NCBI Taxonomy" id="643568"/>
    <lineage>
        <taxon>Bacteria</taxon>
        <taxon>Pseudomonadati</taxon>
        <taxon>Pseudomonadota</taxon>
        <taxon>Alphaproteobacteria</taxon>
        <taxon>Sphingomonadales</taxon>
        <taxon>Sphingomonadaceae</taxon>
        <taxon>Sphingomonas</taxon>
    </lineage>
</organism>
<dbReference type="Pfam" id="PF00561">
    <property type="entry name" value="Abhydrolase_1"/>
    <property type="match status" value="1"/>
</dbReference>